<dbReference type="AlphaFoldDB" id="A0A4P8XYC5"/>
<evidence type="ECO:0000259" key="11">
    <source>
        <dbReference type="Pfam" id="PF02875"/>
    </source>
</evidence>
<evidence type="ECO:0000256" key="8">
    <source>
        <dbReference type="ARBA" id="ARBA00030592"/>
    </source>
</evidence>
<evidence type="ECO:0000313" key="13">
    <source>
        <dbReference type="EMBL" id="QCT07060.1"/>
    </source>
</evidence>
<dbReference type="EMBL" id="CP039381">
    <property type="protein sequence ID" value="QCT07060.1"/>
    <property type="molecule type" value="Genomic_DNA"/>
</dbReference>
<dbReference type="InterPro" id="IPR018109">
    <property type="entry name" value="Folylpolyglutamate_synth_CS"/>
</dbReference>
<dbReference type="Pfam" id="PF08245">
    <property type="entry name" value="Mur_ligase_M"/>
    <property type="match status" value="1"/>
</dbReference>
<evidence type="ECO:0000256" key="9">
    <source>
        <dbReference type="ARBA" id="ARBA00047493"/>
    </source>
</evidence>
<dbReference type="InterPro" id="IPR001645">
    <property type="entry name" value="Folylpolyglutamate_synth"/>
</dbReference>
<feature type="domain" description="Mur ligase central" evidence="12">
    <location>
        <begin position="44"/>
        <end position="265"/>
    </location>
</feature>
<dbReference type="GO" id="GO:0005524">
    <property type="term" value="F:ATP binding"/>
    <property type="evidence" value="ECO:0007669"/>
    <property type="project" value="UniProtKB-KW"/>
</dbReference>
<evidence type="ECO:0000256" key="2">
    <source>
        <dbReference type="ARBA" id="ARBA00013025"/>
    </source>
</evidence>
<keyword evidence="4" id="KW-0479">Metal-binding</keyword>
<dbReference type="InterPro" id="IPR036565">
    <property type="entry name" value="Mur-like_cat_sf"/>
</dbReference>
<feature type="domain" description="Mur ligase C-terminal" evidence="11">
    <location>
        <begin position="294"/>
        <end position="412"/>
    </location>
</feature>
<dbReference type="InterPro" id="IPR036615">
    <property type="entry name" value="Mur_ligase_C_dom_sf"/>
</dbReference>
<dbReference type="InterPro" id="IPR013221">
    <property type="entry name" value="Mur_ligase_cen"/>
</dbReference>
<reference evidence="13 14" key="1">
    <citation type="submission" date="2019-04" db="EMBL/GenBank/DDBJ databases">
        <authorList>
            <person name="Embree M."/>
            <person name="Gaffney J.R."/>
        </authorList>
    </citation>
    <scope>NUCLEOTIDE SEQUENCE [LARGE SCALE GENOMIC DNA]</scope>
    <source>
        <strain evidence="13 14">JE7A12</strain>
    </source>
</reference>
<evidence type="ECO:0000313" key="14">
    <source>
        <dbReference type="Proteomes" id="UP000301475"/>
    </source>
</evidence>
<dbReference type="KEGG" id="ruj:E5Z56_06630"/>
<dbReference type="Pfam" id="PF02875">
    <property type="entry name" value="Mur_ligase_C"/>
    <property type="match status" value="1"/>
</dbReference>
<dbReference type="GO" id="GO:0005737">
    <property type="term" value="C:cytoplasm"/>
    <property type="evidence" value="ECO:0007669"/>
    <property type="project" value="TreeGrafter"/>
</dbReference>
<dbReference type="RefSeq" id="WP_138157122.1">
    <property type="nucleotide sequence ID" value="NZ_CP039381.1"/>
</dbReference>
<dbReference type="GO" id="GO:0008841">
    <property type="term" value="F:dihydrofolate synthase activity"/>
    <property type="evidence" value="ECO:0007669"/>
    <property type="project" value="TreeGrafter"/>
</dbReference>
<dbReference type="SUPFAM" id="SSF53244">
    <property type="entry name" value="MurD-like peptide ligases, peptide-binding domain"/>
    <property type="match status" value="1"/>
</dbReference>
<evidence type="ECO:0000259" key="12">
    <source>
        <dbReference type="Pfam" id="PF08245"/>
    </source>
</evidence>
<dbReference type="Proteomes" id="UP000301475">
    <property type="component" value="Chromosome"/>
</dbReference>
<gene>
    <name evidence="13" type="ORF">E5Z56_06630</name>
</gene>
<keyword evidence="6 10" id="KW-0067">ATP-binding</keyword>
<accession>A0A4P8XYC5</accession>
<keyword evidence="5 10" id="KW-0547">Nucleotide-binding</keyword>
<dbReference type="NCBIfam" id="TIGR01499">
    <property type="entry name" value="folC"/>
    <property type="match status" value="1"/>
</dbReference>
<dbReference type="Gene3D" id="3.90.190.20">
    <property type="entry name" value="Mur ligase, C-terminal domain"/>
    <property type="match status" value="1"/>
</dbReference>
<evidence type="ECO:0000256" key="10">
    <source>
        <dbReference type="PIRNR" id="PIRNR001563"/>
    </source>
</evidence>
<keyword evidence="14" id="KW-1185">Reference proteome</keyword>
<dbReference type="GO" id="GO:0004326">
    <property type="term" value="F:tetrahydrofolylpolyglutamate synthase activity"/>
    <property type="evidence" value="ECO:0007669"/>
    <property type="project" value="UniProtKB-EC"/>
</dbReference>
<comment type="catalytic activity">
    <reaction evidence="9">
        <text>(6S)-5,6,7,8-tetrahydrofolyl-(gamma-L-Glu)(n) + L-glutamate + ATP = (6S)-5,6,7,8-tetrahydrofolyl-(gamma-L-Glu)(n+1) + ADP + phosphate + H(+)</text>
        <dbReference type="Rhea" id="RHEA:10580"/>
        <dbReference type="Rhea" id="RHEA-COMP:14738"/>
        <dbReference type="Rhea" id="RHEA-COMP:14740"/>
        <dbReference type="ChEBI" id="CHEBI:15378"/>
        <dbReference type="ChEBI" id="CHEBI:29985"/>
        <dbReference type="ChEBI" id="CHEBI:30616"/>
        <dbReference type="ChEBI" id="CHEBI:43474"/>
        <dbReference type="ChEBI" id="CHEBI:141005"/>
        <dbReference type="ChEBI" id="CHEBI:456216"/>
        <dbReference type="EC" id="6.3.2.17"/>
    </reaction>
</comment>
<evidence type="ECO:0000256" key="1">
    <source>
        <dbReference type="ARBA" id="ARBA00008276"/>
    </source>
</evidence>
<proteinExistence type="inferred from homology"/>
<dbReference type="PROSITE" id="PS01011">
    <property type="entry name" value="FOLYLPOLYGLU_SYNT_1"/>
    <property type="match status" value="1"/>
</dbReference>
<evidence type="ECO:0000256" key="6">
    <source>
        <dbReference type="ARBA" id="ARBA00022840"/>
    </source>
</evidence>
<dbReference type="PANTHER" id="PTHR11136:SF0">
    <property type="entry name" value="DIHYDROFOLATE SYNTHETASE-RELATED"/>
    <property type="match status" value="1"/>
</dbReference>
<evidence type="ECO:0000256" key="7">
    <source>
        <dbReference type="ARBA" id="ARBA00022842"/>
    </source>
</evidence>
<organism evidence="13 14">
    <name type="scientific">Ruminococcus bovis</name>
    <dbReference type="NCBI Taxonomy" id="2564099"/>
    <lineage>
        <taxon>Bacteria</taxon>
        <taxon>Bacillati</taxon>
        <taxon>Bacillota</taxon>
        <taxon>Clostridia</taxon>
        <taxon>Eubacteriales</taxon>
        <taxon>Oscillospiraceae</taxon>
        <taxon>Ruminococcus</taxon>
    </lineage>
</organism>
<sequence length="429" mass="47834">MTYTEALEKIHGLLHFGSRPGLDRILKLLDLIGNPQDKCKFVHVAGTNGKGSVCQMISSVLTEAKYKTGLFISPFITDFRERIQINGEMIPKQKLADIVEYIYPFVEQMAENDEIITEFEFVNAIAFYYYYIEKCDIVVLETGMGGLLDCTNTIPAPLCSVITPIDLDHTAVLGDTIEKITYQKCGIIKKDSNTVIGEQTHKEIEKQIVKDCVEKHNMYHFAEDCKVKVKLSTLDGTIVKYKGKEFTLHLVGLHQISNLKTALTAIEVLNNEHYFGITPTGIEYGIAKANNPARFEVLSKEPTVILDGAHNPNGMEAFAKSVDEYTTAPRVLIMGMLKDKDITHSLNFIDGKFDTVFTLTVDNPRTISNVELAKMCEGKFNNAIPCDTPTEAIDKALALADEIKGTVMICGSLYLAGEIRPILMNKFKK</sequence>
<dbReference type="Gene3D" id="3.40.1190.10">
    <property type="entry name" value="Mur-like, catalytic domain"/>
    <property type="match status" value="1"/>
</dbReference>
<evidence type="ECO:0000256" key="3">
    <source>
        <dbReference type="ARBA" id="ARBA00022598"/>
    </source>
</evidence>
<keyword evidence="3 10" id="KW-0436">Ligase</keyword>
<evidence type="ECO:0000256" key="4">
    <source>
        <dbReference type="ARBA" id="ARBA00022723"/>
    </source>
</evidence>
<keyword evidence="7" id="KW-0460">Magnesium</keyword>
<dbReference type="EC" id="6.3.2.17" evidence="2"/>
<comment type="similarity">
    <text evidence="1 10">Belongs to the folylpolyglutamate synthase family.</text>
</comment>
<dbReference type="InterPro" id="IPR004101">
    <property type="entry name" value="Mur_ligase_C"/>
</dbReference>
<name>A0A4P8XYC5_9FIRM</name>
<dbReference type="SUPFAM" id="SSF53623">
    <property type="entry name" value="MurD-like peptide ligases, catalytic domain"/>
    <property type="match status" value="1"/>
</dbReference>
<evidence type="ECO:0000256" key="5">
    <source>
        <dbReference type="ARBA" id="ARBA00022741"/>
    </source>
</evidence>
<dbReference type="GO" id="GO:0046872">
    <property type="term" value="F:metal ion binding"/>
    <property type="evidence" value="ECO:0007669"/>
    <property type="project" value="UniProtKB-KW"/>
</dbReference>
<protein>
    <recommendedName>
        <fullName evidence="2">tetrahydrofolate synthase</fullName>
        <ecNumber evidence="2">6.3.2.17</ecNumber>
    </recommendedName>
    <alternativeName>
        <fullName evidence="8">Tetrahydrofolylpolyglutamate synthase</fullName>
    </alternativeName>
</protein>
<dbReference type="PIRSF" id="PIRSF001563">
    <property type="entry name" value="Folylpolyglu_synth"/>
    <property type="match status" value="1"/>
</dbReference>
<dbReference type="OrthoDB" id="9809356at2"/>
<dbReference type="PANTHER" id="PTHR11136">
    <property type="entry name" value="FOLYLPOLYGLUTAMATE SYNTHASE-RELATED"/>
    <property type="match status" value="1"/>
</dbReference>